<dbReference type="GO" id="GO:0016989">
    <property type="term" value="F:sigma factor antagonist activity"/>
    <property type="evidence" value="ECO:0007669"/>
    <property type="project" value="TreeGrafter"/>
</dbReference>
<dbReference type="PANTHER" id="PTHR30273:SF2">
    <property type="entry name" value="PROTEIN FECR"/>
    <property type="match status" value="1"/>
</dbReference>
<dbReference type="Gene3D" id="2.60.120.1440">
    <property type="match status" value="1"/>
</dbReference>
<feature type="domain" description="FecR protein" evidence="2">
    <location>
        <begin position="123"/>
        <end position="222"/>
    </location>
</feature>
<proteinExistence type="predicted"/>
<feature type="domain" description="Protein FecR C-terminal" evidence="3">
    <location>
        <begin position="267"/>
        <end position="331"/>
    </location>
</feature>
<evidence type="ECO:0000313" key="4">
    <source>
        <dbReference type="EMBL" id="SMO64911.1"/>
    </source>
</evidence>
<dbReference type="Proteomes" id="UP000320300">
    <property type="component" value="Unassembled WGS sequence"/>
</dbReference>
<keyword evidence="1" id="KW-0472">Membrane</keyword>
<protein>
    <submittedName>
        <fullName evidence="4">FecR family protein</fullName>
    </submittedName>
</protein>
<dbReference type="PIRSF" id="PIRSF018266">
    <property type="entry name" value="FecR"/>
    <property type="match status" value="1"/>
</dbReference>
<dbReference type="OrthoDB" id="1523489at2"/>
<dbReference type="AlphaFoldDB" id="A0A521D1M6"/>
<organism evidence="4 5">
    <name type="scientific">Pedobacter westerhofensis</name>
    <dbReference type="NCBI Taxonomy" id="425512"/>
    <lineage>
        <taxon>Bacteria</taxon>
        <taxon>Pseudomonadati</taxon>
        <taxon>Bacteroidota</taxon>
        <taxon>Sphingobacteriia</taxon>
        <taxon>Sphingobacteriales</taxon>
        <taxon>Sphingobacteriaceae</taxon>
        <taxon>Pedobacter</taxon>
    </lineage>
</organism>
<dbReference type="Pfam" id="PF16344">
    <property type="entry name" value="FecR_C"/>
    <property type="match status" value="1"/>
</dbReference>
<evidence type="ECO:0000259" key="3">
    <source>
        <dbReference type="Pfam" id="PF16344"/>
    </source>
</evidence>
<dbReference type="Gene3D" id="3.55.50.30">
    <property type="match status" value="1"/>
</dbReference>
<feature type="transmembrane region" description="Helical" evidence="1">
    <location>
        <begin position="95"/>
        <end position="115"/>
    </location>
</feature>
<dbReference type="PANTHER" id="PTHR30273">
    <property type="entry name" value="PERIPLASMIC SIGNAL SENSOR AND SIGMA FACTOR ACTIVATOR FECR-RELATED"/>
    <property type="match status" value="1"/>
</dbReference>
<keyword evidence="1" id="KW-0812">Transmembrane</keyword>
<dbReference type="InterPro" id="IPR032508">
    <property type="entry name" value="FecR_C"/>
</dbReference>
<dbReference type="EMBL" id="FXTN01000004">
    <property type="protein sequence ID" value="SMO64911.1"/>
    <property type="molecule type" value="Genomic_DNA"/>
</dbReference>
<dbReference type="RefSeq" id="WP_142528056.1">
    <property type="nucleotide sequence ID" value="NZ_CBCSJO010000001.1"/>
</dbReference>
<accession>A0A521D1M6</accession>
<dbReference type="InterPro" id="IPR006860">
    <property type="entry name" value="FecR"/>
</dbReference>
<sequence>MIKPNPDLPHYKPEDFITDLSFITWVLLPNPELSAYWEQVRLSHPEQIQNMEIAAKVVSGITLEQRIFDQQDEDQLWSRINAAITKHKKVHVIKLRTIVSAAAAVILVGSLFFFYRLKSTVEFRTAFGEKKTIMLPDHSQVELNANSTLHYLKNWSSSEKREVWITGEALFVVKHLHQSGAVLPADHFVVHAGQLAIEVLGTTFNVNHRRGLVNVALIRGKVSLGLKAKKAVLMKAGEVFEYLSHQDTIIKKKTIAVKKIAWRNNRLEFNQTSVSEVFTQLEDMYGYKVIVQNQEILSKKLTGTFVTSSEAGLLKGLSLALNITFSKNSAKQLIVK</sequence>
<evidence type="ECO:0000256" key="1">
    <source>
        <dbReference type="SAM" id="Phobius"/>
    </source>
</evidence>
<gene>
    <name evidence="4" type="ORF">SAMN06265348_104364</name>
</gene>
<dbReference type="Pfam" id="PF04773">
    <property type="entry name" value="FecR"/>
    <property type="match status" value="1"/>
</dbReference>
<name>A0A521D1M6_9SPHI</name>
<keyword evidence="5" id="KW-1185">Reference proteome</keyword>
<evidence type="ECO:0000313" key="5">
    <source>
        <dbReference type="Proteomes" id="UP000320300"/>
    </source>
</evidence>
<keyword evidence="1" id="KW-1133">Transmembrane helix</keyword>
<reference evidence="4 5" key="1">
    <citation type="submission" date="2017-05" db="EMBL/GenBank/DDBJ databases">
        <authorList>
            <person name="Varghese N."/>
            <person name="Submissions S."/>
        </authorList>
    </citation>
    <scope>NUCLEOTIDE SEQUENCE [LARGE SCALE GENOMIC DNA]</scope>
    <source>
        <strain evidence="4 5">DSM 19036</strain>
    </source>
</reference>
<dbReference type="InterPro" id="IPR012373">
    <property type="entry name" value="Ferrdict_sens_TM"/>
</dbReference>
<evidence type="ECO:0000259" key="2">
    <source>
        <dbReference type="Pfam" id="PF04773"/>
    </source>
</evidence>